<organism evidence="2">
    <name type="scientific">Myoviridae sp. ct4tH12</name>
    <dbReference type="NCBI Taxonomy" id="2825031"/>
    <lineage>
        <taxon>Viruses</taxon>
        <taxon>Duplodnaviria</taxon>
        <taxon>Heunggongvirae</taxon>
        <taxon>Uroviricota</taxon>
        <taxon>Caudoviricetes</taxon>
    </lineage>
</organism>
<evidence type="ECO:0000313" key="2">
    <source>
        <dbReference type="EMBL" id="DAE11550.1"/>
    </source>
</evidence>
<proteinExistence type="predicted"/>
<reference evidence="2" key="1">
    <citation type="journal article" date="2021" name="Proc. Natl. Acad. Sci. U.S.A.">
        <title>A Catalog of Tens of Thousands of Viruses from Human Metagenomes Reveals Hidden Associations with Chronic Diseases.</title>
        <authorList>
            <person name="Tisza M.J."/>
            <person name="Buck C.B."/>
        </authorList>
    </citation>
    <scope>NUCLEOTIDE SEQUENCE</scope>
    <source>
        <strain evidence="2">Ct4tH12</strain>
    </source>
</reference>
<dbReference type="EMBL" id="BK015534">
    <property type="protein sequence ID" value="DAE11550.1"/>
    <property type="molecule type" value="Genomic_DNA"/>
</dbReference>
<accession>A0A8S5PWY0</accession>
<feature type="compositionally biased region" description="Acidic residues" evidence="1">
    <location>
        <begin position="47"/>
        <end position="67"/>
    </location>
</feature>
<sequence>MYIKYANYKHGMQLEENDSVLMSLQEFLNGGKDLEDVPVTITPDGEPPAEETEEESDVSESEEEATE</sequence>
<feature type="region of interest" description="Disordered" evidence="1">
    <location>
        <begin position="33"/>
        <end position="67"/>
    </location>
</feature>
<name>A0A8S5PWY0_9CAUD</name>
<evidence type="ECO:0000256" key="1">
    <source>
        <dbReference type="SAM" id="MobiDB-lite"/>
    </source>
</evidence>
<protein>
    <submittedName>
        <fullName evidence="2">Uncharacterized protein</fullName>
    </submittedName>
</protein>